<proteinExistence type="predicted"/>
<dbReference type="Proteomes" id="UP001202281">
    <property type="component" value="Unassembled WGS sequence"/>
</dbReference>
<dbReference type="EMBL" id="JALHLG010000009">
    <property type="protein sequence ID" value="MCJ2186990.1"/>
    <property type="molecule type" value="Genomic_DNA"/>
</dbReference>
<protein>
    <submittedName>
        <fullName evidence="1">Uncharacterized protein</fullName>
    </submittedName>
</protein>
<sequence length="126" mass="14090">MVQLESNMHHLLERLHCLPRADRKAIVAHLSFDERLQLERLQADESHTAEVLPQGNPGLLYSPWLQGFVAMARQQGEENVLTSLTREAIVEVCASDTYDPEPVAEPANRSLLDRVWHLISGAGAGR</sequence>
<keyword evidence="2" id="KW-1185">Reference proteome</keyword>
<name>A0ABT0BPU4_9SPHN</name>
<reference evidence="1 2" key="1">
    <citation type="submission" date="2022-04" db="EMBL/GenBank/DDBJ databases">
        <title>Identification of a novel bacterium isolated from mangrove sediments.</title>
        <authorList>
            <person name="Pan X."/>
        </authorList>
    </citation>
    <scope>NUCLEOTIDE SEQUENCE [LARGE SCALE GENOMIC DNA]</scope>
    <source>
        <strain evidence="1 2">B2638</strain>
    </source>
</reference>
<accession>A0ABT0BPU4</accession>
<gene>
    <name evidence="1" type="ORF">MTR66_09200</name>
</gene>
<organism evidence="1 2">
    <name type="scientific">Novosphingobium beihaiensis</name>
    <dbReference type="NCBI Taxonomy" id="2930389"/>
    <lineage>
        <taxon>Bacteria</taxon>
        <taxon>Pseudomonadati</taxon>
        <taxon>Pseudomonadota</taxon>
        <taxon>Alphaproteobacteria</taxon>
        <taxon>Sphingomonadales</taxon>
        <taxon>Sphingomonadaceae</taxon>
        <taxon>Novosphingobium</taxon>
    </lineage>
</organism>
<dbReference type="RefSeq" id="WP_243919996.1">
    <property type="nucleotide sequence ID" value="NZ_JALHLG010000009.1"/>
</dbReference>
<comment type="caution">
    <text evidence="1">The sequence shown here is derived from an EMBL/GenBank/DDBJ whole genome shotgun (WGS) entry which is preliminary data.</text>
</comment>
<evidence type="ECO:0000313" key="1">
    <source>
        <dbReference type="EMBL" id="MCJ2186990.1"/>
    </source>
</evidence>
<evidence type="ECO:0000313" key="2">
    <source>
        <dbReference type="Proteomes" id="UP001202281"/>
    </source>
</evidence>